<name>A0A225VU46_9STRA</name>
<comment type="caution">
    <text evidence="2">The sequence shown here is derived from an EMBL/GenBank/DDBJ whole genome shotgun (WGS) entry which is preliminary data.</text>
</comment>
<dbReference type="OrthoDB" id="114042at2759"/>
<accession>A0A225VU46</accession>
<evidence type="ECO:0000313" key="2">
    <source>
        <dbReference type="EMBL" id="OWZ09061.1"/>
    </source>
</evidence>
<feature type="region of interest" description="Disordered" evidence="1">
    <location>
        <begin position="47"/>
        <end position="80"/>
    </location>
</feature>
<dbReference type="EMBL" id="NBNE01002926">
    <property type="protein sequence ID" value="OWZ09061.1"/>
    <property type="molecule type" value="Genomic_DNA"/>
</dbReference>
<gene>
    <name evidence="2" type="ORF">PHMEG_00018294</name>
</gene>
<feature type="region of interest" description="Disordered" evidence="1">
    <location>
        <begin position="1"/>
        <end position="26"/>
    </location>
</feature>
<reference evidence="3" key="1">
    <citation type="submission" date="2017-03" db="EMBL/GenBank/DDBJ databases">
        <title>Phytopthora megakarya and P. palmivora, two closely related causual agents of cacao black pod achieved similar genome size and gene model numbers by different mechanisms.</title>
        <authorList>
            <person name="Ali S."/>
            <person name="Shao J."/>
            <person name="Larry D.J."/>
            <person name="Kronmiller B."/>
            <person name="Shen D."/>
            <person name="Strem M.D."/>
            <person name="Melnick R.L."/>
            <person name="Guiltinan M.J."/>
            <person name="Tyler B.M."/>
            <person name="Meinhardt L.W."/>
            <person name="Bailey B.A."/>
        </authorList>
    </citation>
    <scope>NUCLEOTIDE SEQUENCE [LARGE SCALE GENOMIC DNA]</scope>
    <source>
        <strain evidence="3">zdho120</strain>
    </source>
</reference>
<dbReference type="AlphaFoldDB" id="A0A225VU46"/>
<organism evidence="2 3">
    <name type="scientific">Phytophthora megakarya</name>
    <dbReference type="NCBI Taxonomy" id="4795"/>
    <lineage>
        <taxon>Eukaryota</taxon>
        <taxon>Sar</taxon>
        <taxon>Stramenopiles</taxon>
        <taxon>Oomycota</taxon>
        <taxon>Peronosporomycetes</taxon>
        <taxon>Peronosporales</taxon>
        <taxon>Peronosporaceae</taxon>
        <taxon>Phytophthora</taxon>
    </lineage>
</organism>
<sequence>MAPWNSNLRIPTQQPPNNRPSEGITEEIPFSLAQTFYPSRTEQQLKRAFISEDSSSTSDEAAHDAKKRRSERRRKGERPVMSLQGRKKHLLKELAYLEARATVLCQEAEMPNPMEVAATEHQVAESRQLKKMIQMHQNAMLAAQSAFVEFSTLRSHNPLESYIHLNKDTAARRSEVFALKDSQLQRAKKFLKQRMELVTNPNQPFHEESGYMTEEGHYIATKLEVHQFVGVKSVKQVFDALEFYFLNLEITTTKLGEDLTVREDSNDLESSNTNPMMHHRLVTTLSNGSMIEKNAIKFFQYDEVGEDGEGPSGFMAEVPVDEDDLYPYSPTERLRKDTSAAMKILSFTRKKETCDDDETELVVVLTRWLRLKLHHSEIKLSSHVLQEVQRSVSQCTDHMVHSSMH</sequence>
<feature type="compositionally biased region" description="Polar residues" evidence="1">
    <location>
        <begin position="1"/>
        <end position="12"/>
    </location>
</feature>
<evidence type="ECO:0000256" key="1">
    <source>
        <dbReference type="SAM" id="MobiDB-lite"/>
    </source>
</evidence>
<protein>
    <submittedName>
        <fullName evidence="2">Uncharacterized protein</fullName>
    </submittedName>
</protein>
<keyword evidence="3" id="KW-1185">Reference proteome</keyword>
<evidence type="ECO:0000313" key="3">
    <source>
        <dbReference type="Proteomes" id="UP000198211"/>
    </source>
</evidence>
<dbReference type="Proteomes" id="UP000198211">
    <property type="component" value="Unassembled WGS sequence"/>
</dbReference>
<proteinExistence type="predicted"/>
<feature type="compositionally biased region" description="Basic residues" evidence="1">
    <location>
        <begin position="65"/>
        <end position="76"/>
    </location>
</feature>